<dbReference type="EMBL" id="JBHRZI010000032">
    <property type="protein sequence ID" value="MFC3897155.1"/>
    <property type="molecule type" value="Genomic_DNA"/>
</dbReference>
<organism evidence="5 6">
    <name type="scientific">Lentzea rhizosphaerae</name>
    <dbReference type="NCBI Taxonomy" id="2041025"/>
    <lineage>
        <taxon>Bacteria</taxon>
        <taxon>Bacillati</taxon>
        <taxon>Actinomycetota</taxon>
        <taxon>Actinomycetes</taxon>
        <taxon>Pseudonocardiales</taxon>
        <taxon>Pseudonocardiaceae</taxon>
        <taxon>Lentzea</taxon>
    </lineage>
</organism>
<dbReference type="PANTHER" id="PTHR45947">
    <property type="entry name" value="SULFOQUINOVOSYL TRANSFERASE SQD2"/>
    <property type="match status" value="1"/>
</dbReference>
<sequence length="359" mass="39072">MDELKIAMVAPPWFELPPKAYGGIESMCADLTEQLMRQAVHVTLIGVGQNGTSAKFISISEASQENHMGMSMPEVGHAAALPDVLADLDVDLVHDHSLAGPLLARGRALPTVVTAHGPVTDEMGRYYRDLGDSVHLVALSEAQRTQAPDLNWVATVHNAVRVAEFPFREDKEDFALLLGRSTPEKGIPEAIEAARSAGVRLLIAAKCRERDEIRYFDEVVKPLLSKDDTVDWLGEADRERKLALLAAARCLLFPIQWEEPFGLVMAEALACGTPVVALRRGSVPEVVTHGETGWVCDDVDELVDALRRAGSLSPARCRADAEERFDVSLMAQRYESVYRSVVGRAAGGDGRGLQLVSGR</sequence>
<evidence type="ECO:0000256" key="1">
    <source>
        <dbReference type="ARBA" id="ARBA00022676"/>
    </source>
</evidence>
<dbReference type="Pfam" id="PF00534">
    <property type="entry name" value="Glycos_transf_1"/>
    <property type="match status" value="1"/>
</dbReference>
<protein>
    <submittedName>
        <fullName evidence="5">Glycosyltransferase family 4 protein</fullName>
    </submittedName>
</protein>
<dbReference type="InterPro" id="IPR050194">
    <property type="entry name" value="Glycosyltransferase_grp1"/>
</dbReference>
<feature type="domain" description="Glycosyl transferase family 1" evidence="3">
    <location>
        <begin position="169"/>
        <end position="313"/>
    </location>
</feature>
<keyword evidence="2" id="KW-0808">Transferase</keyword>
<proteinExistence type="predicted"/>
<evidence type="ECO:0000313" key="6">
    <source>
        <dbReference type="Proteomes" id="UP001595690"/>
    </source>
</evidence>
<reference evidence="6" key="1">
    <citation type="journal article" date="2019" name="Int. J. Syst. Evol. Microbiol.">
        <title>The Global Catalogue of Microorganisms (GCM) 10K type strain sequencing project: providing services to taxonomists for standard genome sequencing and annotation.</title>
        <authorList>
            <consortium name="The Broad Institute Genomics Platform"/>
            <consortium name="The Broad Institute Genome Sequencing Center for Infectious Disease"/>
            <person name="Wu L."/>
            <person name="Ma J."/>
        </authorList>
    </citation>
    <scope>NUCLEOTIDE SEQUENCE [LARGE SCALE GENOMIC DNA]</scope>
    <source>
        <strain evidence="6">CGMCC 4.7405</strain>
    </source>
</reference>
<evidence type="ECO:0000259" key="4">
    <source>
        <dbReference type="Pfam" id="PF13439"/>
    </source>
</evidence>
<feature type="domain" description="Glycosyltransferase subfamily 4-like N-terminal" evidence="4">
    <location>
        <begin position="21"/>
        <end position="145"/>
    </location>
</feature>
<evidence type="ECO:0000313" key="5">
    <source>
        <dbReference type="EMBL" id="MFC3897155.1"/>
    </source>
</evidence>
<dbReference type="InterPro" id="IPR001296">
    <property type="entry name" value="Glyco_trans_1"/>
</dbReference>
<comment type="caution">
    <text evidence="5">The sequence shown here is derived from an EMBL/GenBank/DDBJ whole genome shotgun (WGS) entry which is preliminary data.</text>
</comment>
<dbReference type="Pfam" id="PF13439">
    <property type="entry name" value="Glyco_transf_4"/>
    <property type="match status" value="1"/>
</dbReference>
<gene>
    <name evidence="5" type="ORF">ACFOWZ_37245</name>
</gene>
<dbReference type="PANTHER" id="PTHR45947:SF14">
    <property type="entry name" value="SLL1723 PROTEIN"/>
    <property type="match status" value="1"/>
</dbReference>
<keyword evidence="1" id="KW-0328">Glycosyltransferase</keyword>
<dbReference type="RefSeq" id="WP_382378640.1">
    <property type="nucleotide sequence ID" value="NZ_JBHRZI010000032.1"/>
</dbReference>
<dbReference type="SUPFAM" id="SSF53756">
    <property type="entry name" value="UDP-Glycosyltransferase/glycogen phosphorylase"/>
    <property type="match status" value="1"/>
</dbReference>
<dbReference type="Gene3D" id="3.40.50.2000">
    <property type="entry name" value="Glycogen Phosphorylase B"/>
    <property type="match status" value="2"/>
</dbReference>
<dbReference type="CDD" id="cd03802">
    <property type="entry name" value="GT4_AviGT4-like"/>
    <property type="match status" value="1"/>
</dbReference>
<evidence type="ECO:0000256" key="2">
    <source>
        <dbReference type="ARBA" id="ARBA00022679"/>
    </source>
</evidence>
<accession>A0ABV8C586</accession>
<dbReference type="Proteomes" id="UP001595690">
    <property type="component" value="Unassembled WGS sequence"/>
</dbReference>
<dbReference type="InterPro" id="IPR028098">
    <property type="entry name" value="Glyco_trans_4-like_N"/>
</dbReference>
<name>A0ABV8C586_9PSEU</name>
<keyword evidence="6" id="KW-1185">Reference proteome</keyword>
<evidence type="ECO:0000259" key="3">
    <source>
        <dbReference type="Pfam" id="PF00534"/>
    </source>
</evidence>